<dbReference type="InParanoid" id="A0A316YLU5"/>
<dbReference type="RefSeq" id="XP_025376241.1">
    <property type="nucleotide sequence ID" value="XM_025518003.1"/>
</dbReference>
<reference evidence="2 3" key="1">
    <citation type="journal article" date="2018" name="Mol. Biol. Evol.">
        <title>Broad Genomic Sampling Reveals a Smut Pathogenic Ancestry of the Fungal Clade Ustilaginomycotina.</title>
        <authorList>
            <person name="Kijpornyongpan T."/>
            <person name="Mondo S.J."/>
            <person name="Barry K."/>
            <person name="Sandor L."/>
            <person name="Lee J."/>
            <person name="Lipzen A."/>
            <person name="Pangilinan J."/>
            <person name="LaButti K."/>
            <person name="Hainaut M."/>
            <person name="Henrissat B."/>
            <person name="Grigoriev I.V."/>
            <person name="Spatafora J.W."/>
            <person name="Aime M.C."/>
        </authorList>
    </citation>
    <scope>NUCLEOTIDE SEQUENCE [LARGE SCALE GENOMIC DNA]</scope>
    <source>
        <strain evidence="2 3">MCA 4198</strain>
    </source>
</reference>
<gene>
    <name evidence="2" type="ORF">FA10DRAFT_134823</name>
</gene>
<evidence type="ECO:0000313" key="2">
    <source>
        <dbReference type="EMBL" id="PWN89043.1"/>
    </source>
</evidence>
<dbReference type="Proteomes" id="UP000245768">
    <property type="component" value="Unassembled WGS sequence"/>
</dbReference>
<evidence type="ECO:0000313" key="3">
    <source>
        <dbReference type="Proteomes" id="UP000245768"/>
    </source>
</evidence>
<feature type="signal peptide" evidence="1">
    <location>
        <begin position="1"/>
        <end position="20"/>
    </location>
</feature>
<name>A0A316YLU5_9BASI</name>
<feature type="chain" id="PRO_5016459454" evidence="1">
    <location>
        <begin position="21"/>
        <end position="166"/>
    </location>
</feature>
<sequence length="166" mass="18842">MRFALFIVLAMSLLFMLTSAAPVGSGHSGSSSGHSGTSSNDMDPLQALLKPLQYDYGQVFKDLRSKHYTARSSMWGHYRKYEVLKDTASAEADEERTKGQEAYMEGEDARKELFKEAERLCKVITDQHKGENNRSERAKIGPKMSEIGWQVHFYKEVEKNPFDSTH</sequence>
<protein>
    <submittedName>
        <fullName evidence="2">Uncharacterized protein</fullName>
    </submittedName>
</protein>
<dbReference type="EMBL" id="KZ819637">
    <property type="protein sequence ID" value="PWN89043.1"/>
    <property type="molecule type" value="Genomic_DNA"/>
</dbReference>
<accession>A0A316YLU5</accession>
<keyword evidence="1" id="KW-0732">Signal</keyword>
<proteinExistence type="predicted"/>
<evidence type="ECO:0000256" key="1">
    <source>
        <dbReference type="SAM" id="SignalP"/>
    </source>
</evidence>
<keyword evidence="3" id="KW-1185">Reference proteome</keyword>
<dbReference type="AlphaFoldDB" id="A0A316YLU5"/>
<organism evidence="2 3">
    <name type="scientific">Acaromyces ingoldii</name>
    <dbReference type="NCBI Taxonomy" id="215250"/>
    <lineage>
        <taxon>Eukaryota</taxon>
        <taxon>Fungi</taxon>
        <taxon>Dikarya</taxon>
        <taxon>Basidiomycota</taxon>
        <taxon>Ustilaginomycotina</taxon>
        <taxon>Exobasidiomycetes</taxon>
        <taxon>Exobasidiales</taxon>
        <taxon>Cryptobasidiaceae</taxon>
        <taxon>Acaromyces</taxon>
    </lineage>
</organism>
<dbReference type="GeneID" id="37039919"/>